<evidence type="ECO:0000256" key="1">
    <source>
        <dbReference type="ARBA" id="ARBA00008609"/>
    </source>
</evidence>
<dbReference type="InterPro" id="IPR041117">
    <property type="entry name" value="SoxA_A3"/>
</dbReference>
<comment type="similarity">
    <text evidence="1">Belongs to the GcvT family.</text>
</comment>
<dbReference type="SUPFAM" id="SSF101790">
    <property type="entry name" value="Aminomethyltransferase beta-barrel domain"/>
    <property type="match status" value="1"/>
</dbReference>
<dbReference type="PANTHER" id="PTHR43757:SF2">
    <property type="entry name" value="AMINOMETHYLTRANSFERASE, MITOCHONDRIAL"/>
    <property type="match status" value="1"/>
</dbReference>
<organism evidence="6 7">
    <name type="scientific">Azospirillum cavernae</name>
    <dbReference type="NCBI Taxonomy" id="2320860"/>
    <lineage>
        <taxon>Bacteria</taxon>
        <taxon>Pseudomonadati</taxon>
        <taxon>Pseudomonadota</taxon>
        <taxon>Alphaproteobacteria</taxon>
        <taxon>Rhodospirillales</taxon>
        <taxon>Azospirillaceae</taxon>
        <taxon>Azospirillum</taxon>
    </lineage>
</organism>
<dbReference type="SUPFAM" id="SSF103025">
    <property type="entry name" value="Folate-binding domain"/>
    <property type="match status" value="1"/>
</dbReference>
<dbReference type="RefSeq" id="WP_119832636.1">
    <property type="nucleotide sequence ID" value="NZ_QYUL01000003.1"/>
</dbReference>
<dbReference type="InterPro" id="IPR036188">
    <property type="entry name" value="FAD/NAD-bd_sf"/>
</dbReference>
<gene>
    <name evidence="6" type="ORF">D3877_20355</name>
</gene>
<dbReference type="Gene3D" id="1.10.10.1100">
    <property type="entry name" value="BFD-like [2Fe-2S]-binding domain"/>
    <property type="match status" value="1"/>
</dbReference>
<dbReference type="Pfam" id="PF12831">
    <property type="entry name" value="FAD_oxidored"/>
    <property type="match status" value="1"/>
</dbReference>
<dbReference type="Gene3D" id="3.30.1360.120">
    <property type="entry name" value="Probable tRNA modification gtpase trme, domain 1"/>
    <property type="match status" value="1"/>
</dbReference>
<dbReference type="Gene3D" id="3.50.50.60">
    <property type="entry name" value="FAD/NAD(P)-binding domain"/>
    <property type="match status" value="1"/>
</dbReference>
<dbReference type="Pfam" id="PF17806">
    <property type="entry name" value="SO_alpha_A3"/>
    <property type="match status" value="1"/>
</dbReference>
<sequence>MSNSHRTASGGRIDRTRSVTFTFNGKSYQGCAGDTLASALLANGVHLVARSFKYHRPRGILSAGSEEPSALIQLERGGHTEPNLRATQIELYEGLSAASQNAWPNVNFDVGAVNGLLSKIFVAGFYYKTFMHPQSLWMKLYEPLIRHAAGLGKAPKEPDPDRYDKMHVHCDVLVVGAGPAGLTAALAAARTGARVILADEQNELGGSLLTSGETVDGLPAASWIAKIEAELAACPEIRVLRRTTAAGYYDHNHLTLTERRTDHLPRGAAPHLSRQRLWNVRAKRVVLATGGHERPLVFADNDRPGIMLAGAVRTYVNRYGVTPGKRAVLLTNNDSAYAAALDMQAAGIAIAAIVDVRTAVNGPLAAKARAAGITVLENRAVVATEGGKRLTSVDVMPLAADGGGVVGMARTSIACDLLAMSGGWNPAVHLYSQSTGKLRYDEAAACFVPHKATQALHCAGTCNGRFALPDCLAEGVAAGTEAAREAGFTADAPLPVPRAEADAEEPLRPLWVVPSTQLVGRGSGKHFVDFQNDVTAADVLLASREGYQSVEHLKRYTTMGMGTDQGKTSNVNALAILAQSLSAPIPQVGTTTFRPPYTPVVFGALAGRDVGELADPARVTPMHRWHVENGAVFEDVGQWKRPWYFPRAGESMHDAVNRECRAVRNGVGVLDASTLGKIDIQGPDAAILLNRMYTNAWSKLDVGRCRYGVMCKEEGMVIDDGVTTRLGPNHFLMTTTTSNAAKVLDWLEEYLQTEWPDLRVHLTSVTEHWSTASIAGPKARDVVAALAPDLDLSADAFPFMAMKEAVVAGVPARIFRISFTGELSYEINVPAYHGLRLWTEIMKAGAPHGVTPYGTETMHVLRAEKGYIIVGQETDGTVTPQDLGMDWIVSKQKADFVGKRSFTRQDTSRADRKQLVGLLTQDPTMVLPEGAQITAQAGGTVPIPMLGYVTSSYWSETMGRSIALALIAGGSRMIGQTVHAPLADKNVACAVVKPVFYDPEGVRLHG</sequence>
<feature type="domain" description="Aminomethyltransferase C-terminal" evidence="4">
    <location>
        <begin position="913"/>
        <end position="998"/>
    </location>
</feature>
<dbReference type="Pfam" id="PF08669">
    <property type="entry name" value="GCV_T_C"/>
    <property type="match status" value="1"/>
</dbReference>
<dbReference type="InterPro" id="IPR029043">
    <property type="entry name" value="GcvT/YgfZ_C"/>
</dbReference>
<dbReference type="Pfam" id="PF13510">
    <property type="entry name" value="Fer2_4"/>
    <property type="match status" value="1"/>
</dbReference>
<dbReference type="PIRSF" id="PIRSF037980">
    <property type="entry name" value="SoxA"/>
    <property type="match status" value="1"/>
</dbReference>
<accession>A0A418VRY1</accession>
<evidence type="ECO:0000313" key="6">
    <source>
        <dbReference type="EMBL" id="RJF79179.1"/>
    </source>
</evidence>
<dbReference type="EMBL" id="QYUL01000003">
    <property type="protein sequence ID" value="RJF79179.1"/>
    <property type="molecule type" value="Genomic_DNA"/>
</dbReference>
<dbReference type="GO" id="GO:0046653">
    <property type="term" value="P:tetrahydrofolate metabolic process"/>
    <property type="evidence" value="ECO:0007669"/>
    <property type="project" value="InterPro"/>
</dbReference>
<dbReference type="SUPFAM" id="SSF51905">
    <property type="entry name" value="FAD/NAD(P)-binding domain"/>
    <property type="match status" value="1"/>
</dbReference>
<dbReference type="InterPro" id="IPR042204">
    <property type="entry name" value="2Fe-2S-bd_N"/>
</dbReference>
<keyword evidence="2" id="KW-0560">Oxidoreductase</keyword>
<feature type="domain" description="GCVT N-terminal" evidence="3">
    <location>
        <begin position="622"/>
        <end position="893"/>
    </location>
</feature>
<comment type="caution">
    <text evidence="6">The sequence shown here is derived from an EMBL/GenBank/DDBJ whole genome shotgun (WGS) entry which is preliminary data.</text>
</comment>
<name>A0A418VRY1_9PROT</name>
<dbReference type="PRINTS" id="PR00469">
    <property type="entry name" value="PNDRDTASEII"/>
</dbReference>
<evidence type="ECO:0000313" key="7">
    <source>
        <dbReference type="Proteomes" id="UP000283458"/>
    </source>
</evidence>
<proteinExistence type="inferred from homology"/>
<dbReference type="InterPro" id="IPR006277">
    <property type="entry name" value="Sarcosine_oxidase_asu"/>
</dbReference>
<evidence type="ECO:0000259" key="4">
    <source>
        <dbReference type="Pfam" id="PF08669"/>
    </source>
</evidence>
<dbReference type="InterPro" id="IPR028896">
    <property type="entry name" value="GcvT/YgfZ/DmdA"/>
</dbReference>
<reference evidence="6 7" key="1">
    <citation type="submission" date="2018-09" db="EMBL/GenBank/DDBJ databases">
        <authorList>
            <person name="Zhu H."/>
        </authorList>
    </citation>
    <scope>NUCLEOTIDE SEQUENCE [LARGE SCALE GENOMIC DNA]</scope>
    <source>
        <strain evidence="6 7">K2W22B-5</strain>
    </source>
</reference>
<dbReference type="Pfam" id="PF01571">
    <property type="entry name" value="GCV_T"/>
    <property type="match status" value="1"/>
</dbReference>
<dbReference type="Gene3D" id="3.10.20.440">
    <property type="entry name" value="2Fe-2S iron-sulphur cluster binding domain, sarcosine oxidase, alpha subunit, N-terminal domain"/>
    <property type="match status" value="1"/>
</dbReference>
<evidence type="ECO:0000259" key="3">
    <source>
        <dbReference type="Pfam" id="PF01571"/>
    </source>
</evidence>
<evidence type="ECO:0000256" key="2">
    <source>
        <dbReference type="ARBA" id="ARBA00023002"/>
    </source>
</evidence>
<feature type="domain" description="SoxA A3" evidence="5">
    <location>
        <begin position="524"/>
        <end position="608"/>
    </location>
</feature>
<dbReference type="NCBIfam" id="TIGR01372">
    <property type="entry name" value="soxA"/>
    <property type="match status" value="1"/>
</dbReference>
<evidence type="ECO:0000259" key="5">
    <source>
        <dbReference type="Pfam" id="PF17806"/>
    </source>
</evidence>
<dbReference type="Proteomes" id="UP000283458">
    <property type="component" value="Unassembled WGS sequence"/>
</dbReference>
<dbReference type="InterPro" id="IPR041854">
    <property type="entry name" value="BFD-like_2Fe2S-bd_dom_sf"/>
</dbReference>
<dbReference type="PRINTS" id="PR00368">
    <property type="entry name" value="FADPNR"/>
</dbReference>
<dbReference type="AlphaFoldDB" id="A0A418VRY1"/>
<dbReference type="GO" id="GO:0008115">
    <property type="term" value="F:sarcosine oxidase activity"/>
    <property type="evidence" value="ECO:0007669"/>
    <property type="project" value="InterPro"/>
</dbReference>
<dbReference type="OrthoDB" id="5287468at2"/>
<dbReference type="InterPro" id="IPR013977">
    <property type="entry name" value="GcvT_C"/>
</dbReference>
<dbReference type="PANTHER" id="PTHR43757">
    <property type="entry name" value="AMINOMETHYLTRANSFERASE"/>
    <property type="match status" value="1"/>
</dbReference>
<protein>
    <submittedName>
        <fullName evidence="6">Sarcosine oxidase subunit alpha</fullName>
    </submittedName>
</protein>
<dbReference type="InterPro" id="IPR027266">
    <property type="entry name" value="TrmE/GcvT-like"/>
</dbReference>
<keyword evidence="7" id="KW-1185">Reference proteome</keyword>
<dbReference type="InterPro" id="IPR006222">
    <property type="entry name" value="GCVT_N"/>
</dbReference>